<dbReference type="STRING" id="3880.A0A072VPM3"/>
<dbReference type="EMBL" id="CM001217">
    <property type="protein sequence ID" value="KEH40085.1"/>
    <property type="molecule type" value="Genomic_DNA"/>
</dbReference>
<accession>A0A072VPM3</accession>
<reference evidence="2" key="3">
    <citation type="submission" date="2015-04" db="UniProtKB">
        <authorList>
            <consortium name="EnsemblPlants"/>
        </authorList>
    </citation>
    <scope>IDENTIFICATION</scope>
    <source>
        <strain evidence="2">cv. Jemalong A17</strain>
    </source>
</reference>
<gene>
    <name evidence="1" type="ordered locus">MTR_1g021865</name>
</gene>
<dbReference type="Proteomes" id="UP000002051">
    <property type="component" value="Unassembled WGS sequence"/>
</dbReference>
<evidence type="ECO:0000313" key="2">
    <source>
        <dbReference type="EnsemblPlants" id="KEH40085"/>
    </source>
</evidence>
<protein>
    <submittedName>
        <fullName evidence="1 2">Uncharacterized protein</fullName>
    </submittedName>
</protein>
<evidence type="ECO:0000313" key="1">
    <source>
        <dbReference type="EMBL" id="KEH40085.1"/>
    </source>
</evidence>
<organism evidence="1 3">
    <name type="scientific">Medicago truncatula</name>
    <name type="common">Barrel medic</name>
    <name type="synonym">Medicago tribuloides</name>
    <dbReference type="NCBI Taxonomy" id="3880"/>
    <lineage>
        <taxon>Eukaryota</taxon>
        <taxon>Viridiplantae</taxon>
        <taxon>Streptophyta</taxon>
        <taxon>Embryophyta</taxon>
        <taxon>Tracheophyta</taxon>
        <taxon>Spermatophyta</taxon>
        <taxon>Magnoliopsida</taxon>
        <taxon>eudicotyledons</taxon>
        <taxon>Gunneridae</taxon>
        <taxon>Pentapetalae</taxon>
        <taxon>rosids</taxon>
        <taxon>fabids</taxon>
        <taxon>Fabales</taxon>
        <taxon>Fabaceae</taxon>
        <taxon>Papilionoideae</taxon>
        <taxon>50 kb inversion clade</taxon>
        <taxon>NPAAA clade</taxon>
        <taxon>Hologalegina</taxon>
        <taxon>IRL clade</taxon>
        <taxon>Trifolieae</taxon>
        <taxon>Medicago</taxon>
    </lineage>
</organism>
<dbReference type="EnsemblPlants" id="KEH40085">
    <property type="protein sequence ID" value="KEH40085"/>
    <property type="gene ID" value="MTR_1g021865"/>
</dbReference>
<reference evidence="1 3" key="2">
    <citation type="journal article" date="2014" name="BMC Genomics">
        <title>An improved genome release (version Mt4.0) for the model legume Medicago truncatula.</title>
        <authorList>
            <person name="Tang H."/>
            <person name="Krishnakumar V."/>
            <person name="Bidwell S."/>
            <person name="Rosen B."/>
            <person name="Chan A."/>
            <person name="Zhou S."/>
            <person name="Gentzbittel L."/>
            <person name="Childs K.L."/>
            <person name="Yandell M."/>
            <person name="Gundlach H."/>
            <person name="Mayer K.F."/>
            <person name="Schwartz D.C."/>
            <person name="Town C.D."/>
        </authorList>
    </citation>
    <scope>GENOME REANNOTATION</scope>
    <source>
        <strain evidence="1">A17</strain>
        <strain evidence="2 3">cv. Jemalong A17</strain>
    </source>
</reference>
<sequence>MELYPKNIIQSSMKILIASLSLHLTSLNLLFFLHQLPLRLKPNQVNIPIIFPIHIKASNLQVRIHFLIPLKLKGNFLSDNCKSDDVVRGKVLDDEEPTRIQSNSVAEMMMLRWMCGMTRWHRIRNDDIGESWITPIVEKMIEIRLRWFDVDFVARRVNQMEGSQITRGVGRPRQTIRKTVRNNIEINEFEKGMIFDKTLWRRLIHVSDAT</sequence>
<evidence type="ECO:0000313" key="3">
    <source>
        <dbReference type="Proteomes" id="UP000002051"/>
    </source>
</evidence>
<dbReference type="HOGENOM" id="CLU_1311782_0_0_1"/>
<name>A0A072VPM3_MEDTR</name>
<dbReference type="AlphaFoldDB" id="A0A072VPM3"/>
<keyword evidence="3" id="KW-1185">Reference proteome</keyword>
<reference evidence="1 3" key="1">
    <citation type="journal article" date="2011" name="Nature">
        <title>The Medicago genome provides insight into the evolution of rhizobial symbioses.</title>
        <authorList>
            <person name="Young N.D."/>
            <person name="Debelle F."/>
            <person name="Oldroyd G.E."/>
            <person name="Geurts R."/>
            <person name="Cannon S.B."/>
            <person name="Udvardi M.K."/>
            <person name="Benedito V.A."/>
            <person name="Mayer K.F."/>
            <person name="Gouzy J."/>
            <person name="Schoof H."/>
            <person name="Van de Peer Y."/>
            <person name="Proost S."/>
            <person name="Cook D.R."/>
            <person name="Meyers B.C."/>
            <person name="Spannagl M."/>
            <person name="Cheung F."/>
            <person name="De Mita S."/>
            <person name="Krishnakumar V."/>
            <person name="Gundlach H."/>
            <person name="Zhou S."/>
            <person name="Mudge J."/>
            <person name="Bharti A.K."/>
            <person name="Murray J.D."/>
            <person name="Naoumkina M.A."/>
            <person name="Rosen B."/>
            <person name="Silverstein K.A."/>
            <person name="Tang H."/>
            <person name="Rombauts S."/>
            <person name="Zhao P.X."/>
            <person name="Zhou P."/>
            <person name="Barbe V."/>
            <person name="Bardou P."/>
            <person name="Bechner M."/>
            <person name="Bellec A."/>
            <person name="Berger A."/>
            <person name="Berges H."/>
            <person name="Bidwell S."/>
            <person name="Bisseling T."/>
            <person name="Choisne N."/>
            <person name="Couloux A."/>
            <person name="Denny R."/>
            <person name="Deshpande S."/>
            <person name="Dai X."/>
            <person name="Doyle J.J."/>
            <person name="Dudez A.M."/>
            <person name="Farmer A.D."/>
            <person name="Fouteau S."/>
            <person name="Franken C."/>
            <person name="Gibelin C."/>
            <person name="Gish J."/>
            <person name="Goldstein S."/>
            <person name="Gonzalez A.J."/>
            <person name="Green P.J."/>
            <person name="Hallab A."/>
            <person name="Hartog M."/>
            <person name="Hua A."/>
            <person name="Humphray S.J."/>
            <person name="Jeong D.H."/>
            <person name="Jing Y."/>
            <person name="Jocker A."/>
            <person name="Kenton S.M."/>
            <person name="Kim D.J."/>
            <person name="Klee K."/>
            <person name="Lai H."/>
            <person name="Lang C."/>
            <person name="Lin S."/>
            <person name="Macmil S.L."/>
            <person name="Magdelenat G."/>
            <person name="Matthews L."/>
            <person name="McCorrison J."/>
            <person name="Monaghan E.L."/>
            <person name="Mun J.H."/>
            <person name="Najar F.Z."/>
            <person name="Nicholson C."/>
            <person name="Noirot C."/>
            <person name="O'Bleness M."/>
            <person name="Paule C.R."/>
            <person name="Poulain J."/>
            <person name="Prion F."/>
            <person name="Qin B."/>
            <person name="Qu C."/>
            <person name="Retzel E.F."/>
            <person name="Riddle C."/>
            <person name="Sallet E."/>
            <person name="Samain S."/>
            <person name="Samson N."/>
            <person name="Sanders I."/>
            <person name="Saurat O."/>
            <person name="Scarpelli C."/>
            <person name="Schiex T."/>
            <person name="Segurens B."/>
            <person name="Severin A.J."/>
            <person name="Sherrier D.J."/>
            <person name="Shi R."/>
            <person name="Sims S."/>
            <person name="Singer S.R."/>
            <person name="Sinharoy S."/>
            <person name="Sterck L."/>
            <person name="Viollet A."/>
            <person name="Wang B.B."/>
            <person name="Wang K."/>
            <person name="Wang M."/>
            <person name="Wang X."/>
            <person name="Warfsmann J."/>
            <person name="Weissenbach J."/>
            <person name="White D.D."/>
            <person name="White J.D."/>
            <person name="Wiley G.B."/>
            <person name="Wincker P."/>
            <person name="Xing Y."/>
            <person name="Yang L."/>
            <person name="Yao Z."/>
            <person name="Ying F."/>
            <person name="Zhai J."/>
            <person name="Zhou L."/>
            <person name="Zuber A."/>
            <person name="Denarie J."/>
            <person name="Dixon R.A."/>
            <person name="May G.D."/>
            <person name="Schwartz D.C."/>
            <person name="Rogers J."/>
            <person name="Quetier F."/>
            <person name="Town C.D."/>
            <person name="Roe B.A."/>
        </authorList>
    </citation>
    <scope>NUCLEOTIDE SEQUENCE [LARGE SCALE GENOMIC DNA]</scope>
    <source>
        <strain evidence="1">A17</strain>
        <strain evidence="2 3">cv. Jemalong A17</strain>
    </source>
</reference>
<proteinExistence type="predicted"/>